<evidence type="ECO:0000313" key="1">
    <source>
        <dbReference type="EMBL" id="OIR19358.1"/>
    </source>
</evidence>
<name>A0A1J5U4X2_9ZZZZ</name>
<organism evidence="1">
    <name type="scientific">mine drainage metagenome</name>
    <dbReference type="NCBI Taxonomy" id="410659"/>
    <lineage>
        <taxon>unclassified sequences</taxon>
        <taxon>metagenomes</taxon>
        <taxon>ecological metagenomes</taxon>
    </lineage>
</organism>
<dbReference type="EMBL" id="MLJW01000001">
    <property type="protein sequence ID" value="OIR19358.1"/>
    <property type="molecule type" value="Genomic_DNA"/>
</dbReference>
<sequence length="76" mass="8385">MSRLLFLLAVIIVVYLLLKSFRGQVPKQPSKNDTSAEAEEMVRCAQCGVHLPKSESILAGGNFYCSDAHRRAHGPK</sequence>
<gene>
    <name evidence="1" type="ORF">GALL_02380</name>
</gene>
<accession>A0A1J5U4X2</accession>
<dbReference type="InterPro" id="IPR049708">
    <property type="entry name" value="PP0621-like"/>
</dbReference>
<reference evidence="1" key="1">
    <citation type="submission" date="2016-10" db="EMBL/GenBank/DDBJ databases">
        <title>Sequence of Gallionella enrichment culture.</title>
        <authorList>
            <person name="Poehlein A."/>
            <person name="Muehling M."/>
            <person name="Daniel R."/>
        </authorList>
    </citation>
    <scope>NUCLEOTIDE SEQUENCE</scope>
</reference>
<dbReference type="AlphaFoldDB" id="A0A1J5U4X2"/>
<dbReference type="NCBIfam" id="NF041023">
    <property type="entry name" value="PP0621_fam"/>
    <property type="match status" value="1"/>
</dbReference>
<proteinExistence type="predicted"/>
<evidence type="ECO:0008006" key="2">
    <source>
        <dbReference type="Google" id="ProtNLM"/>
    </source>
</evidence>
<comment type="caution">
    <text evidence="1">The sequence shown here is derived from an EMBL/GenBank/DDBJ whole genome shotgun (WGS) entry which is preliminary data.</text>
</comment>
<protein>
    <recommendedName>
        <fullName evidence="2">Preprotein translocase subunit YajC</fullName>
    </recommendedName>
</protein>